<feature type="region of interest" description="Disordered" evidence="1">
    <location>
        <begin position="17"/>
        <end position="87"/>
    </location>
</feature>
<evidence type="ECO:0000313" key="2">
    <source>
        <dbReference type="EMBL" id="KAG8087285.1"/>
    </source>
</evidence>
<organism evidence="2 3">
    <name type="scientific">Zizania palustris</name>
    <name type="common">Northern wild rice</name>
    <dbReference type="NCBI Taxonomy" id="103762"/>
    <lineage>
        <taxon>Eukaryota</taxon>
        <taxon>Viridiplantae</taxon>
        <taxon>Streptophyta</taxon>
        <taxon>Embryophyta</taxon>
        <taxon>Tracheophyta</taxon>
        <taxon>Spermatophyta</taxon>
        <taxon>Magnoliopsida</taxon>
        <taxon>Liliopsida</taxon>
        <taxon>Poales</taxon>
        <taxon>Poaceae</taxon>
        <taxon>BOP clade</taxon>
        <taxon>Oryzoideae</taxon>
        <taxon>Oryzeae</taxon>
        <taxon>Zizaniinae</taxon>
        <taxon>Zizania</taxon>
    </lineage>
</organism>
<gene>
    <name evidence="2" type="ORF">GUJ93_ZPchr0010g10368</name>
</gene>
<comment type="caution">
    <text evidence="2">The sequence shown here is derived from an EMBL/GenBank/DDBJ whole genome shotgun (WGS) entry which is preliminary data.</text>
</comment>
<name>A0A8J5WAX4_ZIZPA</name>
<feature type="region of interest" description="Disordered" evidence="1">
    <location>
        <begin position="108"/>
        <end position="127"/>
    </location>
</feature>
<evidence type="ECO:0000313" key="3">
    <source>
        <dbReference type="Proteomes" id="UP000729402"/>
    </source>
</evidence>
<accession>A0A8J5WAX4</accession>
<sequence>MDSQVKWKQTVNALVDQEGCREGRAASRRGATDQEGAPVAVIEGRHCGDTRRGLHRRGASRTRRTVSRSVPAGPSGSPPSPVRPLTAGPHAVQIRLTRSGKERRACGSWPARSLSSAASTTPMSSSLTGSFMEGSQKTFMAASGSTNTVIISHLVDNSQSMTVADFIAKRGKHCISCNGKLYLFYA</sequence>
<feature type="compositionally biased region" description="Low complexity" evidence="1">
    <location>
        <begin position="113"/>
        <end position="127"/>
    </location>
</feature>
<dbReference type="EMBL" id="JAAALK010000082">
    <property type="protein sequence ID" value="KAG8087285.1"/>
    <property type="molecule type" value="Genomic_DNA"/>
</dbReference>
<dbReference type="AlphaFoldDB" id="A0A8J5WAX4"/>
<reference evidence="2" key="2">
    <citation type="submission" date="2021-02" db="EMBL/GenBank/DDBJ databases">
        <authorList>
            <person name="Kimball J.A."/>
            <person name="Haas M.W."/>
            <person name="Macchietto M."/>
            <person name="Kono T."/>
            <person name="Duquette J."/>
            <person name="Shao M."/>
        </authorList>
    </citation>
    <scope>NUCLEOTIDE SEQUENCE</scope>
    <source>
        <tissue evidence="2">Fresh leaf tissue</tissue>
    </source>
</reference>
<keyword evidence="3" id="KW-1185">Reference proteome</keyword>
<proteinExistence type="predicted"/>
<feature type="compositionally biased region" description="Basic residues" evidence="1">
    <location>
        <begin position="53"/>
        <end position="66"/>
    </location>
</feature>
<feature type="compositionally biased region" description="Basic and acidic residues" evidence="1">
    <location>
        <begin position="43"/>
        <end position="52"/>
    </location>
</feature>
<reference evidence="2" key="1">
    <citation type="journal article" date="2021" name="bioRxiv">
        <title>Whole Genome Assembly and Annotation of Northern Wild Rice, Zizania palustris L., Supports a Whole Genome Duplication in the Zizania Genus.</title>
        <authorList>
            <person name="Haas M."/>
            <person name="Kono T."/>
            <person name="Macchietto M."/>
            <person name="Millas R."/>
            <person name="McGilp L."/>
            <person name="Shao M."/>
            <person name="Duquette J."/>
            <person name="Hirsch C.N."/>
            <person name="Kimball J."/>
        </authorList>
    </citation>
    <scope>NUCLEOTIDE SEQUENCE</scope>
    <source>
        <tissue evidence="2">Fresh leaf tissue</tissue>
    </source>
</reference>
<evidence type="ECO:0000256" key="1">
    <source>
        <dbReference type="SAM" id="MobiDB-lite"/>
    </source>
</evidence>
<protein>
    <submittedName>
        <fullName evidence="2">Uncharacterized protein</fullName>
    </submittedName>
</protein>
<dbReference type="Proteomes" id="UP000729402">
    <property type="component" value="Unassembled WGS sequence"/>
</dbReference>